<reference evidence="1 2" key="1">
    <citation type="journal article" date="2015" name="Stand. Genomic Sci.">
        <title>Complete genome of Pseudomonas chlororaphis strain UFB2, a soil bacterium with antibacterial activity against bacterial canker pathogen of tomato.</title>
        <authorList>
            <person name="Deng P."/>
            <person name="Wang X."/>
            <person name="Baird S.M."/>
            <person name="Lu S.E."/>
        </authorList>
    </citation>
    <scope>NUCLEOTIDE SEQUENCE [LARGE SCALE GENOMIC DNA]</scope>
    <source>
        <strain evidence="1 2">UFB2</strain>
    </source>
</reference>
<evidence type="ECO:0000313" key="2">
    <source>
        <dbReference type="Proteomes" id="UP000035212"/>
    </source>
</evidence>
<gene>
    <name evidence="1" type="ORF">VM99_19445</name>
</gene>
<sequence length="136" mass="14939">MMPRAFQVECEFVGHGVRRGQGFAQIGEQAFVIEAFHDGEYLARFWFVLGLIQLRQQVVIKHALGGFVLLLGFGFCGRRGRHSPPLWRGSLLPLGGVAVVGRVQVVFLKEGVLGFGTALPPSGSKLPRHRGWVSQS</sequence>
<name>A0A0G3GHW3_9PSED</name>
<dbReference type="EMBL" id="CP011020">
    <property type="protein sequence ID" value="AKK00140.1"/>
    <property type="molecule type" value="Genomic_DNA"/>
</dbReference>
<evidence type="ECO:0000313" key="1">
    <source>
        <dbReference type="EMBL" id="AKK00140.1"/>
    </source>
</evidence>
<dbReference type="AlphaFoldDB" id="A0A0G3GHW3"/>
<dbReference type="Proteomes" id="UP000035212">
    <property type="component" value="Chromosome"/>
</dbReference>
<accession>A0A0G3GHW3</accession>
<proteinExistence type="predicted"/>
<reference evidence="2" key="2">
    <citation type="submission" date="2015-03" db="EMBL/GenBank/DDBJ databases">
        <authorList>
            <person name="Deng P."/>
            <person name="Lu S."/>
        </authorList>
    </citation>
    <scope>NUCLEOTIDE SEQUENCE [LARGE SCALE GENOMIC DNA]</scope>
    <source>
        <strain evidence="2">UFB2</strain>
    </source>
</reference>
<organism evidence="1 2">
    <name type="scientific">Pseudomonas chlororaphis</name>
    <dbReference type="NCBI Taxonomy" id="587753"/>
    <lineage>
        <taxon>Bacteria</taxon>
        <taxon>Pseudomonadati</taxon>
        <taxon>Pseudomonadota</taxon>
        <taxon>Gammaproteobacteria</taxon>
        <taxon>Pseudomonadales</taxon>
        <taxon>Pseudomonadaceae</taxon>
        <taxon>Pseudomonas</taxon>
    </lineage>
</organism>
<protein>
    <submittedName>
        <fullName evidence="1">Uncharacterized protein</fullName>
    </submittedName>
</protein>